<keyword evidence="1" id="KW-0547">Nucleotide-binding</keyword>
<dbReference type="AlphaFoldDB" id="A0A376KLS0"/>
<evidence type="ECO:0000313" key="1">
    <source>
        <dbReference type="EMBL" id="STE82221.1"/>
    </source>
</evidence>
<accession>A0A376KLS0</accession>
<protein>
    <submittedName>
        <fullName evidence="1">Helicase/Zfx/Zfy transcription activation region domain-containing protein</fullName>
    </submittedName>
</protein>
<keyword evidence="1" id="KW-0347">Helicase</keyword>
<dbReference type="EMBL" id="UFZL01000005">
    <property type="protein sequence ID" value="STE82221.1"/>
    <property type="molecule type" value="Genomic_DNA"/>
</dbReference>
<organism evidence="1 2">
    <name type="scientific">Escherichia coli</name>
    <dbReference type="NCBI Taxonomy" id="562"/>
    <lineage>
        <taxon>Bacteria</taxon>
        <taxon>Pseudomonadati</taxon>
        <taxon>Pseudomonadota</taxon>
        <taxon>Gammaproteobacteria</taxon>
        <taxon>Enterobacterales</taxon>
        <taxon>Enterobacteriaceae</taxon>
        <taxon>Escherichia</taxon>
    </lineage>
</organism>
<gene>
    <name evidence="1" type="ORF">NCTC10764_06298</name>
</gene>
<evidence type="ECO:0000313" key="2">
    <source>
        <dbReference type="Proteomes" id="UP000255201"/>
    </source>
</evidence>
<dbReference type="GO" id="GO:0004386">
    <property type="term" value="F:helicase activity"/>
    <property type="evidence" value="ECO:0007669"/>
    <property type="project" value="UniProtKB-KW"/>
</dbReference>
<proteinExistence type="predicted"/>
<dbReference type="Proteomes" id="UP000255201">
    <property type="component" value="Unassembled WGS sequence"/>
</dbReference>
<reference evidence="1 2" key="1">
    <citation type="submission" date="2018-06" db="EMBL/GenBank/DDBJ databases">
        <authorList>
            <consortium name="Pathogen Informatics"/>
            <person name="Doyle S."/>
        </authorList>
    </citation>
    <scope>NUCLEOTIDE SEQUENCE [LARGE SCALE GENOMIC DNA]</scope>
    <source>
        <strain evidence="1 2">NCTC10764</strain>
    </source>
</reference>
<keyword evidence="1" id="KW-0378">Hydrolase</keyword>
<keyword evidence="1" id="KW-0067">ATP-binding</keyword>
<sequence length="81" mass="8573">MTGGPVPGTPEGFYAPLTTDSLLMPKNRAQCLKQIRDNNMMPKPLCEAMCCAPVYSLLLSTQNVPAAREGALVTCQGDSGT</sequence>
<name>A0A376KLS0_ECOLX</name>